<dbReference type="SMART" id="SM00054">
    <property type="entry name" value="EFh"/>
    <property type="match status" value="3"/>
</dbReference>
<sequence>MASFLIGKSLKDRRQIKAIEELFNKADKNGNGKIFVSDYIHIFTDHGIELKEEEIEKVSGLANEDGEIVRDEFISYAKNSDFFKSQMDKNDADSVISKQEAIAKAERAFKLFDKDNDGFITKDEFQKISKKLSKDQIEAVFSKFDKDGDGVLSFEEFRKMLNK</sequence>
<dbReference type="InterPro" id="IPR050145">
    <property type="entry name" value="Centrin_CML-like"/>
</dbReference>
<dbReference type="CDD" id="cd00051">
    <property type="entry name" value="EFh"/>
    <property type="match status" value="1"/>
</dbReference>
<dbReference type="PANTHER" id="PTHR23050">
    <property type="entry name" value="CALCIUM BINDING PROTEIN"/>
    <property type="match status" value="1"/>
</dbReference>
<evidence type="ECO:0000259" key="3">
    <source>
        <dbReference type="PROSITE" id="PS50222"/>
    </source>
</evidence>
<dbReference type="OrthoDB" id="26525at2759"/>
<evidence type="ECO:0000256" key="2">
    <source>
        <dbReference type="ARBA" id="ARBA00022837"/>
    </source>
</evidence>
<accession>A0A0K2TNY7</accession>
<feature type="domain" description="EF-hand" evidence="3">
    <location>
        <begin position="100"/>
        <end position="135"/>
    </location>
</feature>
<evidence type="ECO:0000256" key="1">
    <source>
        <dbReference type="ARBA" id="ARBA00022737"/>
    </source>
</evidence>
<dbReference type="InterPro" id="IPR011992">
    <property type="entry name" value="EF-hand-dom_pair"/>
</dbReference>
<reference evidence="4" key="1">
    <citation type="submission" date="2014-05" db="EMBL/GenBank/DDBJ databases">
        <authorList>
            <person name="Chronopoulou M."/>
        </authorList>
    </citation>
    <scope>NUCLEOTIDE SEQUENCE</scope>
    <source>
        <tissue evidence="4">Whole organism</tissue>
    </source>
</reference>
<dbReference type="SUPFAM" id="SSF47473">
    <property type="entry name" value="EF-hand"/>
    <property type="match status" value="1"/>
</dbReference>
<dbReference type="Pfam" id="PF13499">
    <property type="entry name" value="EF-hand_7"/>
    <property type="match status" value="2"/>
</dbReference>
<dbReference type="PROSITE" id="PS00018">
    <property type="entry name" value="EF_HAND_1"/>
    <property type="match status" value="2"/>
</dbReference>
<dbReference type="EMBL" id="HACA01010338">
    <property type="protein sequence ID" value="CDW27699.1"/>
    <property type="molecule type" value="Transcribed_RNA"/>
</dbReference>
<dbReference type="InterPro" id="IPR018247">
    <property type="entry name" value="EF_Hand_1_Ca_BS"/>
</dbReference>
<keyword evidence="2" id="KW-0106">Calcium</keyword>
<dbReference type="Gene3D" id="1.10.238.10">
    <property type="entry name" value="EF-hand"/>
    <property type="match status" value="3"/>
</dbReference>
<keyword evidence="1" id="KW-0677">Repeat</keyword>
<dbReference type="InterPro" id="IPR002048">
    <property type="entry name" value="EF_hand_dom"/>
</dbReference>
<proteinExistence type="predicted"/>
<name>A0A0K2TNY7_LEPSM</name>
<feature type="domain" description="EF-hand" evidence="3">
    <location>
        <begin position="136"/>
        <end position="163"/>
    </location>
</feature>
<feature type="domain" description="EF-hand" evidence="3">
    <location>
        <begin position="14"/>
        <end position="49"/>
    </location>
</feature>
<dbReference type="AlphaFoldDB" id="A0A0K2TNY7"/>
<dbReference type="OMA" id="IEYAKRS"/>
<protein>
    <recommendedName>
        <fullName evidence="3">EF-hand domain-containing protein</fullName>
    </recommendedName>
</protein>
<evidence type="ECO:0000313" key="4">
    <source>
        <dbReference type="EMBL" id="CDW27699.1"/>
    </source>
</evidence>
<dbReference type="GO" id="GO:0005509">
    <property type="term" value="F:calcium ion binding"/>
    <property type="evidence" value="ECO:0007669"/>
    <property type="project" value="InterPro"/>
</dbReference>
<organism evidence="4">
    <name type="scientific">Lepeophtheirus salmonis</name>
    <name type="common">Salmon louse</name>
    <name type="synonym">Caligus salmonis</name>
    <dbReference type="NCBI Taxonomy" id="72036"/>
    <lineage>
        <taxon>Eukaryota</taxon>
        <taxon>Metazoa</taxon>
        <taxon>Ecdysozoa</taxon>
        <taxon>Arthropoda</taxon>
        <taxon>Crustacea</taxon>
        <taxon>Multicrustacea</taxon>
        <taxon>Hexanauplia</taxon>
        <taxon>Copepoda</taxon>
        <taxon>Siphonostomatoida</taxon>
        <taxon>Caligidae</taxon>
        <taxon>Lepeophtheirus</taxon>
    </lineage>
</organism>
<dbReference type="PROSITE" id="PS50222">
    <property type="entry name" value="EF_HAND_2"/>
    <property type="match status" value="3"/>
</dbReference>